<feature type="region of interest" description="Disordered" evidence="4">
    <location>
        <begin position="23"/>
        <end position="45"/>
    </location>
</feature>
<dbReference type="InterPro" id="IPR011990">
    <property type="entry name" value="TPR-like_helical_dom_sf"/>
</dbReference>
<dbReference type="PANTHER" id="PTHR44858:SF1">
    <property type="entry name" value="UDP-N-ACETYLGLUCOSAMINE--PEPTIDE N-ACETYLGLUCOSAMINYLTRANSFERASE SPINDLY-RELATED"/>
    <property type="match status" value="1"/>
</dbReference>
<gene>
    <name evidence="6" type="ORF">C8P69_106230</name>
</gene>
<dbReference type="InterPro" id="IPR019734">
    <property type="entry name" value="TPR_rpt"/>
</dbReference>
<feature type="repeat" description="TPR" evidence="3">
    <location>
        <begin position="125"/>
        <end position="158"/>
    </location>
</feature>
<sequence length="211" mass="22978">MTRAAVFLLSLLGPVLAGAPSFAQTTGPVPTPPAETAPAAGAITPPALASERARRLDELYSRLREADNPRQARVLEAQIGMLMSVSGSDTADLLMGRAQQAMQQRQADLALSLLDAVIDLQPDFTEAWSRRATLYFARREFGRAISDLENVLRLEPRHFGAMVGLGMLLQQLGDEKGALTAFQQAMEVNPHIERVPQIIQRLKPKVDGVEL</sequence>
<dbReference type="AlphaFoldDB" id="A0A2T4Z1F9"/>
<evidence type="ECO:0000313" key="6">
    <source>
        <dbReference type="EMBL" id="PTM53576.1"/>
    </source>
</evidence>
<feature type="repeat" description="TPR" evidence="3">
    <location>
        <begin position="159"/>
        <end position="192"/>
    </location>
</feature>
<keyword evidence="7" id="KW-1185">Reference proteome</keyword>
<organism evidence="6 7">
    <name type="scientific">Phreatobacter oligotrophus</name>
    <dbReference type="NCBI Taxonomy" id="1122261"/>
    <lineage>
        <taxon>Bacteria</taxon>
        <taxon>Pseudomonadati</taxon>
        <taxon>Pseudomonadota</taxon>
        <taxon>Alphaproteobacteria</taxon>
        <taxon>Hyphomicrobiales</taxon>
        <taxon>Phreatobacteraceae</taxon>
        <taxon>Phreatobacter</taxon>
    </lineage>
</organism>
<dbReference type="Pfam" id="PF13432">
    <property type="entry name" value="TPR_16"/>
    <property type="match status" value="1"/>
</dbReference>
<name>A0A2T4Z1F9_9HYPH</name>
<evidence type="ECO:0000256" key="1">
    <source>
        <dbReference type="ARBA" id="ARBA00022737"/>
    </source>
</evidence>
<accession>A0A2T4Z1F9</accession>
<evidence type="ECO:0000256" key="2">
    <source>
        <dbReference type="ARBA" id="ARBA00022803"/>
    </source>
</evidence>
<reference evidence="6 7" key="1">
    <citation type="submission" date="2018-04" db="EMBL/GenBank/DDBJ databases">
        <title>Genomic Encyclopedia of Archaeal and Bacterial Type Strains, Phase II (KMG-II): from individual species to whole genera.</title>
        <authorList>
            <person name="Goeker M."/>
        </authorList>
    </citation>
    <scope>NUCLEOTIDE SEQUENCE [LARGE SCALE GENOMIC DNA]</scope>
    <source>
        <strain evidence="6 7">DSM 25521</strain>
    </source>
</reference>
<keyword evidence="5" id="KW-0732">Signal</keyword>
<dbReference type="SUPFAM" id="SSF48452">
    <property type="entry name" value="TPR-like"/>
    <property type="match status" value="1"/>
</dbReference>
<dbReference type="Proteomes" id="UP000241808">
    <property type="component" value="Unassembled WGS sequence"/>
</dbReference>
<dbReference type="PROSITE" id="PS50005">
    <property type="entry name" value="TPR"/>
    <property type="match status" value="2"/>
</dbReference>
<keyword evidence="1" id="KW-0677">Repeat</keyword>
<proteinExistence type="predicted"/>
<feature type="chain" id="PRO_5015476087" evidence="5">
    <location>
        <begin position="24"/>
        <end position="211"/>
    </location>
</feature>
<evidence type="ECO:0000313" key="7">
    <source>
        <dbReference type="Proteomes" id="UP000241808"/>
    </source>
</evidence>
<feature type="compositionally biased region" description="Low complexity" evidence="4">
    <location>
        <begin position="36"/>
        <end position="45"/>
    </location>
</feature>
<protein>
    <submittedName>
        <fullName evidence="6">Tetratricopeptide repeat protein</fullName>
    </submittedName>
</protein>
<evidence type="ECO:0000256" key="5">
    <source>
        <dbReference type="SAM" id="SignalP"/>
    </source>
</evidence>
<feature type="signal peptide" evidence="5">
    <location>
        <begin position="1"/>
        <end position="23"/>
    </location>
</feature>
<dbReference type="Gene3D" id="1.25.40.10">
    <property type="entry name" value="Tetratricopeptide repeat domain"/>
    <property type="match status" value="1"/>
</dbReference>
<dbReference type="PANTHER" id="PTHR44858">
    <property type="entry name" value="TETRATRICOPEPTIDE REPEAT PROTEIN 6"/>
    <property type="match status" value="1"/>
</dbReference>
<dbReference type="EMBL" id="PZZL01000006">
    <property type="protein sequence ID" value="PTM53576.1"/>
    <property type="molecule type" value="Genomic_DNA"/>
</dbReference>
<dbReference type="InterPro" id="IPR050498">
    <property type="entry name" value="Ycf3"/>
</dbReference>
<dbReference type="SMART" id="SM00028">
    <property type="entry name" value="TPR"/>
    <property type="match status" value="3"/>
</dbReference>
<keyword evidence="2 3" id="KW-0802">TPR repeat</keyword>
<evidence type="ECO:0000256" key="4">
    <source>
        <dbReference type="SAM" id="MobiDB-lite"/>
    </source>
</evidence>
<comment type="caution">
    <text evidence="6">The sequence shown here is derived from an EMBL/GenBank/DDBJ whole genome shotgun (WGS) entry which is preliminary data.</text>
</comment>
<evidence type="ECO:0000256" key="3">
    <source>
        <dbReference type="PROSITE-ProRule" id="PRU00339"/>
    </source>
</evidence>